<feature type="compositionally biased region" description="Polar residues" evidence="5">
    <location>
        <begin position="506"/>
        <end position="521"/>
    </location>
</feature>
<feature type="region of interest" description="Disordered" evidence="5">
    <location>
        <begin position="690"/>
        <end position="709"/>
    </location>
</feature>
<dbReference type="FunFam" id="3.30.1010.10:FF:000038">
    <property type="entry name" value="Phosphatidylinositol 4-kinase beta 1"/>
    <property type="match status" value="1"/>
</dbReference>
<dbReference type="CDD" id="cd05168">
    <property type="entry name" value="PI4Kc_III_beta"/>
    <property type="match status" value="1"/>
</dbReference>
<dbReference type="SMART" id="SM00146">
    <property type="entry name" value="PI3Kc"/>
    <property type="match status" value="1"/>
</dbReference>
<dbReference type="PROSITE" id="PS50003">
    <property type="entry name" value="PH_DOMAIN"/>
    <property type="match status" value="1"/>
</dbReference>
<dbReference type="GO" id="GO:0004430">
    <property type="term" value="F:1-phosphatidylinositol 4-kinase activity"/>
    <property type="evidence" value="ECO:0007669"/>
    <property type="project" value="UniProtKB-EC"/>
</dbReference>
<evidence type="ECO:0000313" key="9">
    <source>
        <dbReference type="Proteomes" id="UP000694044"/>
    </source>
</evidence>
<dbReference type="PROSITE" id="PS50290">
    <property type="entry name" value="PI3_4_KINASE_3"/>
    <property type="match status" value="1"/>
</dbReference>
<evidence type="ECO:0000313" key="8">
    <source>
        <dbReference type="EMBL" id="KAG7389783.1"/>
    </source>
</evidence>
<dbReference type="PANTHER" id="PTHR10048">
    <property type="entry name" value="PHOSPHATIDYLINOSITOL KINASE"/>
    <property type="match status" value="1"/>
</dbReference>
<dbReference type="GO" id="GO:0048015">
    <property type="term" value="P:phosphatidylinositol-mediated signaling"/>
    <property type="evidence" value="ECO:0007669"/>
    <property type="project" value="TreeGrafter"/>
</dbReference>
<sequence length="1139" mass="128772">MKAPRASCEGYLTFRTSPSSPPPMLRRYCFLVGTSFHYYSTQEDAYHMLRIKGEVDVLGVQEWDGKGNMHIYQNGFLFATAQNKVFYAYADTAMDKEKWIRAIQTTVETTVPRLAAAFFHHASLDVSISPVSTVAVPTTETDVTCKCPDCTRLAAEAAAVGQAAPTAATLLYNCNSCDGLYCDKFTTHKVPLPQRSHYYAKRVCDRCYEAQNYINYLRAMVERLKAGICLYPKPLNPEAPIELIMPKRPLQTESAKIAIDLLKAKVITAEECEEILLKDRRFYDHTMDHPEIPLDLKILGLHREFRARSFSVYRAVILLHRQLDSDPLLFKPIVEKLLHFSYTRINQVEFYWPQIVHAYLSIPNFDFEKIFWLDELILSVCSRSIHLALLLRWQLQGALEDSFDPRKPKEMQDKYARVVRLMVEIEREVAGVDRATVLSRDPQHEASQVHKRNLPMPTDDQLQVIVKLTEEIAIHRRQAHNLVAATGSPAGMDSYSPLSPPMARNGTLSLTRNGTDRSSSLDGDVDSRFRDFSRFQQHLLTPKEDLDSMLLTHPTGDDYEQDERLSILEEEDTDNQPTSIFSESMRRLSQTDKSLLAKHFADECDFVEQITDIAEALRFVPSIQDRKAHLPSYLEKLHLPPMAYVPLVKATDPFERIVRIPTKEGTAFSTKARVPILLIFEVIRGNPFDEDQQQDASLPESPRSPSRQKLNALESSEVNYVEDDEIGQLIGHQASEAFAGDAEDAEEVQAEAMIPPPVVPEPYHTPVAVPRRAPVPETPIDVPDIVSTPSTAPPVLMQPTENVVGGTNADGVTAEGQPSTSLEMDLATGNLTAEAIEREKARRRDFEAAFGESWSSKRARLMAASPYGHLPGWDIVSMIGKSNDDLRQEVFTLQLIQKFVEIFRGANLPMWVKRYRIIATSSSTGLIETLINAISLDGLKKREGYASLLHHFEKSYGPPDSHRFKEARRKFIQSMAGYSLVCYFLQIKDRHNGNIMLDNEGHIIHIDYGFLLGIAPGGMLSIETAPFKLTAEMVETMGGQDSEGFKEYVTLCTRGFLACQQHCDEICDLVDVMSRQSPYPCFLGIDADYILLRLRSRFKLTLSKQETVAHMLSLIRKSNNNYSTRQYDNFQRMTNGILP</sequence>
<dbReference type="AlphaFoldDB" id="A0A8T1WCL0"/>
<dbReference type="InterPro" id="IPR000403">
    <property type="entry name" value="PI3/4_kinase_cat_dom"/>
</dbReference>
<evidence type="ECO:0000256" key="2">
    <source>
        <dbReference type="ARBA" id="ARBA00012169"/>
    </source>
</evidence>
<comment type="catalytic activity">
    <reaction evidence="1">
        <text>a 1,2-diacyl-sn-glycero-3-phospho-(1D-myo-inositol) + ATP = a 1,2-diacyl-sn-glycero-3-phospho-(1D-myo-inositol 4-phosphate) + ADP + H(+)</text>
        <dbReference type="Rhea" id="RHEA:19877"/>
        <dbReference type="ChEBI" id="CHEBI:15378"/>
        <dbReference type="ChEBI" id="CHEBI:30616"/>
        <dbReference type="ChEBI" id="CHEBI:57880"/>
        <dbReference type="ChEBI" id="CHEBI:58178"/>
        <dbReference type="ChEBI" id="CHEBI:456216"/>
        <dbReference type="EC" id="2.7.1.67"/>
    </reaction>
</comment>
<keyword evidence="4" id="KW-0418">Kinase</keyword>
<dbReference type="InterPro" id="IPR015433">
    <property type="entry name" value="PI3/4_kinase"/>
</dbReference>
<dbReference type="PANTHER" id="PTHR10048:SF22">
    <property type="entry name" value="PHOSPHATIDYLINOSITOL 4-KINASE BETA"/>
    <property type="match status" value="1"/>
</dbReference>
<feature type="region of interest" description="Disordered" evidence="5">
    <location>
        <begin position="504"/>
        <end position="523"/>
    </location>
</feature>
<keyword evidence="3" id="KW-0808">Transferase</keyword>
<dbReference type="GO" id="GO:0016020">
    <property type="term" value="C:membrane"/>
    <property type="evidence" value="ECO:0007669"/>
    <property type="project" value="TreeGrafter"/>
</dbReference>
<dbReference type="EMBL" id="JAGDFM010000040">
    <property type="protein sequence ID" value="KAG7389783.1"/>
    <property type="molecule type" value="Genomic_DNA"/>
</dbReference>
<feature type="domain" description="PI3K/PI4K catalytic" evidence="7">
    <location>
        <begin position="846"/>
        <end position="1123"/>
    </location>
</feature>
<dbReference type="GO" id="GO:0046854">
    <property type="term" value="P:phosphatidylinositol phosphate biosynthetic process"/>
    <property type="evidence" value="ECO:0007669"/>
    <property type="project" value="InterPro"/>
</dbReference>
<keyword evidence="9" id="KW-1185">Reference proteome</keyword>
<evidence type="ECO:0000259" key="6">
    <source>
        <dbReference type="PROSITE" id="PS50003"/>
    </source>
</evidence>
<dbReference type="InterPro" id="IPR001849">
    <property type="entry name" value="PH_domain"/>
</dbReference>
<comment type="caution">
    <text evidence="8">The sequence shown here is derived from an EMBL/GenBank/DDBJ whole genome shotgun (WGS) entry which is preliminary data.</text>
</comment>
<evidence type="ECO:0000259" key="7">
    <source>
        <dbReference type="PROSITE" id="PS50290"/>
    </source>
</evidence>
<evidence type="ECO:0000256" key="4">
    <source>
        <dbReference type="ARBA" id="ARBA00022777"/>
    </source>
</evidence>
<dbReference type="Pfam" id="PF00454">
    <property type="entry name" value="PI3_PI4_kinase"/>
    <property type="match status" value="1"/>
</dbReference>
<proteinExistence type="predicted"/>
<evidence type="ECO:0000256" key="5">
    <source>
        <dbReference type="SAM" id="MobiDB-lite"/>
    </source>
</evidence>
<dbReference type="FunFam" id="1.10.1070.11:FF:000016">
    <property type="entry name" value="PIK1p Phosphatidylinositol 4-kinase"/>
    <property type="match status" value="1"/>
</dbReference>
<reference evidence="8" key="1">
    <citation type="submission" date="2021-02" db="EMBL/GenBank/DDBJ databases">
        <authorList>
            <person name="Palmer J.M."/>
        </authorList>
    </citation>
    <scope>NUCLEOTIDE SEQUENCE</scope>
    <source>
        <strain evidence="8">SCRP734</strain>
    </source>
</reference>
<name>A0A8T1WCL0_9STRA</name>
<evidence type="ECO:0000256" key="3">
    <source>
        <dbReference type="ARBA" id="ARBA00022679"/>
    </source>
</evidence>
<dbReference type="Pfam" id="PF00169">
    <property type="entry name" value="PH"/>
    <property type="match status" value="1"/>
</dbReference>
<evidence type="ECO:0000256" key="1">
    <source>
        <dbReference type="ARBA" id="ARBA00001686"/>
    </source>
</evidence>
<accession>A0A8T1WCL0</accession>
<dbReference type="CDD" id="cd00821">
    <property type="entry name" value="PH"/>
    <property type="match status" value="1"/>
</dbReference>
<organism evidence="8 9">
    <name type="scientific">Phytophthora pseudosyringae</name>
    <dbReference type="NCBI Taxonomy" id="221518"/>
    <lineage>
        <taxon>Eukaryota</taxon>
        <taxon>Sar</taxon>
        <taxon>Stramenopiles</taxon>
        <taxon>Oomycota</taxon>
        <taxon>Peronosporomycetes</taxon>
        <taxon>Peronosporales</taxon>
        <taxon>Peronosporaceae</taxon>
        <taxon>Phytophthora</taxon>
    </lineage>
</organism>
<dbReference type="EC" id="2.7.1.67" evidence="2"/>
<protein>
    <recommendedName>
        <fullName evidence="2">1-phosphatidylinositol 4-kinase</fullName>
        <ecNumber evidence="2">2.7.1.67</ecNumber>
    </recommendedName>
</protein>
<dbReference type="GO" id="GO:0005737">
    <property type="term" value="C:cytoplasm"/>
    <property type="evidence" value="ECO:0007669"/>
    <property type="project" value="TreeGrafter"/>
</dbReference>
<gene>
    <name evidence="8" type="primary">PI4KB_3</name>
    <name evidence="8" type="ORF">PHYPSEUDO_009703</name>
</gene>
<dbReference type="Proteomes" id="UP000694044">
    <property type="component" value="Unassembled WGS sequence"/>
</dbReference>
<feature type="domain" description="PH" evidence="6">
    <location>
        <begin position="5"/>
        <end position="108"/>
    </location>
</feature>
<dbReference type="SMART" id="SM00233">
    <property type="entry name" value="PH"/>
    <property type="match status" value="1"/>
</dbReference>
<dbReference type="InterPro" id="IPR057754">
    <property type="entry name" value="PI4-kinase_beta/PIK1_cat"/>
</dbReference>
<dbReference type="OrthoDB" id="10264149at2759"/>